<keyword evidence="7" id="KW-0560">Oxidoreductase</keyword>
<comment type="similarity">
    <text evidence="13">Belongs to the polysaccharide monooxygenase AA9 family.</text>
</comment>
<keyword evidence="5" id="KW-0732">Signal</keyword>
<keyword evidence="8" id="KW-0186">Copper</keyword>
<gene>
    <name evidence="17" type="ORF">C8A05DRAFT_48115</name>
</gene>
<evidence type="ECO:0000256" key="5">
    <source>
        <dbReference type="ARBA" id="ARBA00022729"/>
    </source>
</evidence>
<evidence type="ECO:0000256" key="3">
    <source>
        <dbReference type="ARBA" id="ARBA00022525"/>
    </source>
</evidence>
<dbReference type="GO" id="GO:0016787">
    <property type="term" value="F:hydrolase activity"/>
    <property type="evidence" value="ECO:0007669"/>
    <property type="project" value="UniProtKB-KW"/>
</dbReference>
<protein>
    <recommendedName>
        <fullName evidence="15">lytic cellulose monooxygenase (C4-dehydrogenating)</fullName>
        <ecNumber evidence="15">1.14.99.56</ecNumber>
    </recommendedName>
</protein>
<evidence type="ECO:0000256" key="2">
    <source>
        <dbReference type="ARBA" id="ARBA00004613"/>
    </source>
</evidence>
<dbReference type="Gene3D" id="2.70.50.70">
    <property type="match status" value="1"/>
</dbReference>
<dbReference type="CDD" id="cd21175">
    <property type="entry name" value="LPMO_AA9"/>
    <property type="match status" value="1"/>
</dbReference>
<reference evidence="17" key="1">
    <citation type="journal article" date="2023" name="Mol. Phylogenet. Evol.">
        <title>Genome-scale phylogeny and comparative genomics of the fungal order Sordariales.</title>
        <authorList>
            <person name="Hensen N."/>
            <person name="Bonometti L."/>
            <person name="Westerberg I."/>
            <person name="Brannstrom I.O."/>
            <person name="Guillou S."/>
            <person name="Cros-Aarteil S."/>
            <person name="Calhoun S."/>
            <person name="Haridas S."/>
            <person name="Kuo A."/>
            <person name="Mondo S."/>
            <person name="Pangilinan J."/>
            <person name="Riley R."/>
            <person name="LaButti K."/>
            <person name="Andreopoulos B."/>
            <person name="Lipzen A."/>
            <person name="Chen C."/>
            <person name="Yan M."/>
            <person name="Daum C."/>
            <person name="Ng V."/>
            <person name="Clum A."/>
            <person name="Steindorff A."/>
            <person name="Ohm R.A."/>
            <person name="Martin F."/>
            <person name="Silar P."/>
            <person name="Natvig D.O."/>
            <person name="Lalanne C."/>
            <person name="Gautier V."/>
            <person name="Ament-Velasquez S.L."/>
            <person name="Kruys A."/>
            <person name="Hutchinson M.I."/>
            <person name="Powell A.J."/>
            <person name="Barry K."/>
            <person name="Miller A.N."/>
            <person name="Grigoriev I.V."/>
            <person name="Debuchy R."/>
            <person name="Gladieux P."/>
            <person name="Hiltunen Thoren M."/>
            <person name="Johannesson H."/>
        </authorList>
    </citation>
    <scope>NUCLEOTIDE SEQUENCE</scope>
    <source>
        <strain evidence="17">CBS 103.79</strain>
    </source>
</reference>
<comment type="caution">
    <text evidence="17">The sequence shown here is derived from an EMBL/GenBank/DDBJ whole genome shotgun (WGS) entry which is preliminary data.</text>
</comment>
<dbReference type="GO" id="GO:0030245">
    <property type="term" value="P:cellulose catabolic process"/>
    <property type="evidence" value="ECO:0007669"/>
    <property type="project" value="UniProtKB-KW"/>
</dbReference>
<evidence type="ECO:0000256" key="8">
    <source>
        <dbReference type="ARBA" id="ARBA00023008"/>
    </source>
</evidence>
<dbReference type="InterPro" id="IPR005103">
    <property type="entry name" value="AA9_LPMO"/>
</dbReference>
<evidence type="ECO:0000313" key="17">
    <source>
        <dbReference type="EMBL" id="KAK3897161.1"/>
    </source>
</evidence>
<evidence type="ECO:0000259" key="16">
    <source>
        <dbReference type="Pfam" id="PF03443"/>
    </source>
</evidence>
<keyword evidence="10" id="KW-1015">Disulfide bond</keyword>
<keyword evidence="6" id="KW-0136">Cellulose degradation</keyword>
<reference evidence="17" key="2">
    <citation type="submission" date="2023-05" db="EMBL/GenBank/DDBJ databases">
        <authorList>
            <consortium name="Lawrence Berkeley National Laboratory"/>
            <person name="Steindorff A."/>
            <person name="Hensen N."/>
            <person name="Bonometti L."/>
            <person name="Westerberg I."/>
            <person name="Brannstrom I.O."/>
            <person name="Guillou S."/>
            <person name="Cros-Aarteil S."/>
            <person name="Calhoun S."/>
            <person name="Haridas S."/>
            <person name="Kuo A."/>
            <person name="Mondo S."/>
            <person name="Pangilinan J."/>
            <person name="Riley R."/>
            <person name="Labutti K."/>
            <person name="Andreopoulos B."/>
            <person name="Lipzen A."/>
            <person name="Chen C."/>
            <person name="Yanf M."/>
            <person name="Daum C."/>
            <person name="Ng V."/>
            <person name="Clum A."/>
            <person name="Ohm R."/>
            <person name="Martin F."/>
            <person name="Silar P."/>
            <person name="Natvig D."/>
            <person name="Lalanne C."/>
            <person name="Gautier V."/>
            <person name="Ament-Velasquez S.L."/>
            <person name="Kruys A."/>
            <person name="Hutchinson M.I."/>
            <person name="Powell A.J."/>
            <person name="Barry K."/>
            <person name="Miller A.N."/>
            <person name="Grigoriev I.V."/>
            <person name="Debuchy R."/>
            <person name="Gladieux P."/>
            <person name="Thoren M.H."/>
            <person name="Johannesson H."/>
        </authorList>
    </citation>
    <scope>NUCLEOTIDE SEQUENCE</scope>
    <source>
        <strain evidence="17">CBS 103.79</strain>
    </source>
</reference>
<proteinExistence type="inferred from homology"/>
<evidence type="ECO:0000256" key="10">
    <source>
        <dbReference type="ARBA" id="ARBA00023157"/>
    </source>
</evidence>
<evidence type="ECO:0000256" key="11">
    <source>
        <dbReference type="ARBA" id="ARBA00023277"/>
    </source>
</evidence>
<keyword evidence="11" id="KW-0119">Carbohydrate metabolism</keyword>
<keyword evidence="9" id="KW-0503">Monooxygenase</keyword>
<evidence type="ECO:0000256" key="6">
    <source>
        <dbReference type="ARBA" id="ARBA00023001"/>
    </source>
</evidence>
<evidence type="ECO:0000256" key="7">
    <source>
        <dbReference type="ARBA" id="ARBA00023002"/>
    </source>
</evidence>
<feature type="domain" description="Auxiliary Activity family 9 catalytic" evidence="16">
    <location>
        <begin position="17"/>
        <end position="144"/>
    </location>
</feature>
<name>A0AAN6MBS0_9PEZI</name>
<dbReference type="EMBL" id="MU856248">
    <property type="protein sequence ID" value="KAK3897161.1"/>
    <property type="molecule type" value="Genomic_DNA"/>
</dbReference>
<evidence type="ECO:0000256" key="9">
    <source>
        <dbReference type="ARBA" id="ARBA00023033"/>
    </source>
</evidence>
<sequence>MHAQPNDRSCSKEAIGGNHYGPVMVYMAKVDDAGSADGAGASWFKVDEFGYDAGAKTWGTDELNKNCGKRTFKVPSKIPAGDYLVRAEAIALHAAGQTGGAQFYMSCYQVKVSGGDGGQLPTGVKIPGAYSASDPGILIDIWGNSFKEYTIPGPAVIDQSFF</sequence>
<comment type="cofactor">
    <cofactor evidence="1">
        <name>Cu(2+)</name>
        <dbReference type="ChEBI" id="CHEBI:29036"/>
    </cofactor>
</comment>
<evidence type="ECO:0000256" key="13">
    <source>
        <dbReference type="ARBA" id="ARBA00044502"/>
    </source>
</evidence>
<evidence type="ECO:0000256" key="15">
    <source>
        <dbReference type="ARBA" id="ARBA00047174"/>
    </source>
</evidence>
<keyword evidence="3" id="KW-0964">Secreted</keyword>
<evidence type="ECO:0000313" key="18">
    <source>
        <dbReference type="Proteomes" id="UP001303889"/>
    </source>
</evidence>
<keyword evidence="4" id="KW-0479">Metal-binding</keyword>
<keyword evidence="12" id="KW-0624">Polysaccharide degradation</keyword>
<dbReference type="InterPro" id="IPR049892">
    <property type="entry name" value="AA9"/>
</dbReference>
<dbReference type="Proteomes" id="UP001303889">
    <property type="component" value="Unassembled WGS sequence"/>
</dbReference>
<keyword evidence="17" id="KW-0378">Hydrolase</keyword>
<dbReference type="EC" id="1.14.99.56" evidence="15"/>
<evidence type="ECO:0000256" key="4">
    <source>
        <dbReference type="ARBA" id="ARBA00022723"/>
    </source>
</evidence>
<organism evidence="17 18">
    <name type="scientific">Staphylotrichum tortipilum</name>
    <dbReference type="NCBI Taxonomy" id="2831512"/>
    <lineage>
        <taxon>Eukaryota</taxon>
        <taxon>Fungi</taxon>
        <taxon>Dikarya</taxon>
        <taxon>Ascomycota</taxon>
        <taxon>Pezizomycotina</taxon>
        <taxon>Sordariomycetes</taxon>
        <taxon>Sordariomycetidae</taxon>
        <taxon>Sordariales</taxon>
        <taxon>Chaetomiaceae</taxon>
        <taxon>Staphylotrichum</taxon>
    </lineage>
</organism>
<dbReference type="GO" id="GO:0046872">
    <property type="term" value="F:metal ion binding"/>
    <property type="evidence" value="ECO:0007669"/>
    <property type="project" value="UniProtKB-KW"/>
</dbReference>
<dbReference type="GO" id="GO:0004497">
    <property type="term" value="F:monooxygenase activity"/>
    <property type="evidence" value="ECO:0007669"/>
    <property type="project" value="UniProtKB-KW"/>
</dbReference>
<dbReference type="PANTHER" id="PTHR33353:SF9">
    <property type="entry name" value="ENDOGLUCANASE II"/>
    <property type="match status" value="1"/>
</dbReference>
<evidence type="ECO:0000256" key="14">
    <source>
        <dbReference type="ARBA" id="ARBA00045077"/>
    </source>
</evidence>
<keyword evidence="18" id="KW-1185">Reference proteome</keyword>
<comment type="subcellular location">
    <subcellularLocation>
        <location evidence="2">Secreted</location>
    </subcellularLocation>
</comment>
<dbReference type="PANTHER" id="PTHR33353">
    <property type="entry name" value="PUTATIVE (AFU_ORTHOLOGUE AFUA_1G12560)-RELATED"/>
    <property type="match status" value="1"/>
</dbReference>
<dbReference type="GO" id="GO:0005576">
    <property type="term" value="C:extracellular region"/>
    <property type="evidence" value="ECO:0007669"/>
    <property type="project" value="UniProtKB-SubCell"/>
</dbReference>
<dbReference type="Pfam" id="PF03443">
    <property type="entry name" value="AA9"/>
    <property type="match status" value="1"/>
</dbReference>
<dbReference type="AlphaFoldDB" id="A0AAN6MBS0"/>
<accession>A0AAN6MBS0</accession>
<comment type="catalytic activity">
    <reaction evidence="14">
        <text>[(1-&gt;4)-beta-D-glucosyl]n+m + reduced acceptor + O2 = 4-dehydro-beta-D-glucosyl-[(1-&gt;4)-beta-D-glucosyl]n-1 + [(1-&gt;4)-beta-D-glucosyl]m + acceptor + H2O.</text>
        <dbReference type="EC" id="1.14.99.56"/>
    </reaction>
</comment>
<evidence type="ECO:0000256" key="12">
    <source>
        <dbReference type="ARBA" id="ARBA00023326"/>
    </source>
</evidence>
<evidence type="ECO:0000256" key="1">
    <source>
        <dbReference type="ARBA" id="ARBA00001973"/>
    </source>
</evidence>